<dbReference type="Proteomes" id="UP000001542">
    <property type="component" value="Unassembled WGS sequence"/>
</dbReference>
<reference evidence="1" key="2">
    <citation type="journal article" date="2007" name="Science">
        <title>Draft genome sequence of the sexually transmitted pathogen Trichomonas vaginalis.</title>
        <authorList>
            <person name="Carlton J.M."/>
            <person name="Hirt R.P."/>
            <person name="Silva J.C."/>
            <person name="Delcher A.L."/>
            <person name="Schatz M."/>
            <person name="Zhao Q."/>
            <person name="Wortman J.R."/>
            <person name="Bidwell S.L."/>
            <person name="Alsmark U.C.M."/>
            <person name="Besteiro S."/>
            <person name="Sicheritz-Ponten T."/>
            <person name="Noel C.J."/>
            <person name="Dacks J.B."/>
            <person name="Foster P.G."/>
            <person name="Simillion C."/>
            <person name="Van de Peer Y."/>
            <person name="Miranda-Saavedra D."/>
            <person name="Barton G.J."/>
            <person name="Westrop G.D."/>
            <person name="Mueller S."/>
            <person name="Dessi D."/>
            <person name="Fiori P.L."/>
            <person name="Ren Q."/>
            <person name="Paulsen I."/>
            <person name="Zhang H."/>
            <person name="Bastida-Corcuera F.D."/>
            <person name="Simoes-Barbosa A."/>
            <person name="Brown M.T."/>
            <person name="Hayes R.D."/>
            <person name="Mukherjee M."/>
            <person name="Okumura C.Y."/>
            <person name="Schneider R."/>
            <person name="Smith A.J."/>
            <person name="Vanacova S."/>
            <person name="Villalvazo M."/>
            <person name="Haas B.J."/>
            <person name="Pertea M."/>
            <person name="Feldblyum T.V."/>
            <person name="Utterback T.R."/>
            <person name="Shu C.L."/>
            <person name="Osoegawa K."/>
            <person name="de Jong P.J."/>
            <person name="Hrdy I."/>
            <person name="Horvathova L."/>
            <person name="Zubacova Z."/>
            <person name="Dolezal P."/>
            <person name="Malik S.B."/>
            <person name="Logsdon J.M. Jr."/>
            <person name="Henze K."/>
            <person name="Gupta A."/>
            <person name="Wang C.C."/>
            <person name="Dunne R.L."/>
            <person name="Upcroft J.A."/>
            <person name="Upcroft P."/>
            <person name="White O."/>
            <person name="Salzberg S.L."/>
            <person name="Tang P."/>
            <person name="Chiu C.-H."/>
            <person name="Lee Y.-S."/>
            <person name="Embley T.M."/>
            <person name="Coombs G.H."/>
            <person name="Mottram J.C."/>
            <person name="Tachezy J."/>
            <person name="Fraser-Liggett C.M."/>
            <person name="Johnson P.J."/>
        </authorList>
    </citation>
    <scope>NUCLEOTIDE SEQUENCE [LARGE SCALE GENOMIC DNA]</scope>
    <source>
        <strain evidence="1">G3</strain>
    </source>
</reference>
<dbReference type="EMBL" id="DS113408">
    <property type="protein sequence ID" value="EAY07088.1"/>
    <property type="molecule type" value="Genomic_DNA"/>
</dbReference>
<proteinExistence type="predicted"/>
<name>A2EJV0_TRIV3</name>
<dbReference type="VEuPathDB" id="TrichDB:TVAG_140620"/>
<gene>
    <name evidence="1" type="ORF">TVAG_140620</name>
</gene>
<dbReference type="RefSeq" id="XP_001319311.1">
    <property type="nucleotide sequence ID" value="XM_001319276.1"/>
</dbReference>
<dbReference type="InParanoid" id="A2EJV0"/>
<protein>
    <submittedName>
        <fullName evidence="1">Uncharacterized protein</fullName>
    </submittedName>
</protein>
<organism evidence="1 2">
    <name type="scientific">Trichomonas vaginalis (strain ATCC PRA-98 / G3)</name>
    <dbReference type="NCBI Taxonomy" id="412133"/>
    <lineage>
        <taxon>Eukaryota</taxon>
        <taxon>Metamonada</taxon>
        <taxon>Parabasalia</taxon>
        <taxon>Trichomonadida</taxon>
        <taxon>Trichomonadidae</taxon>
        <taxon>Trichomonas</taxon>
    </lineage>
</organism>
<dbReference type="VEuPathDB" id="TrichDB:TVAGG3_0409260"/>
<dbReference type="KEGG" id="tva:4764974"/>
<evidence type="ECO:0000313" key="2">
    <source>
        <dbReference type="Proteomes" id="UP000001542"/>
    </source>
</evidence>
<dbReference type="AlphaFoldDB" id="A2EJV0"/>
<accession>A2EJV0</accession>
<evidence type="ECO:0000313" key="1">
    <source>
        <dbReference type="EMBL" id="EAY07088.1"/>
    </source>
</evidence>
<reference evidence="1" key="1">
    <citation type="submission" date="2006-10" db="EMBL/GenBank/DDBJ databases">
        <authorList>
            <person name="Amadeo P."/>
            <person name="Zhao Q."/>
            <person name="Wortman J."/>
            <person name="Fraser-Liggett C."/>
            <person name="Carlton J."/>
        </authorList>
    </citation>
    <scope>NUCLEOTIDE SEQUENCE</scope>
    <source>
        <strain evidence="1">G3</strain>
    </source>
</reference>
<sequence>MDFSRFSEIAERDLSIKCPRTLGVTFAQIGSTVSIVTNTQLRKFGFSSLIKTPIGVIDCKVPQGKNEFNLKIFDSTDFNQYSFYISPLLAEDYSFSVARKLGPVKASVNFDSKTKQTNGIIGIENTSNGATFLVQGHYDTIFDRKKLSPRMFDEFLFKVHHNDEYGFAFRYQNIQELLEYSGIYSFGNISLGIVTAHQLKPSRKSIKFNGYPTNLRFLTMGDFKAANMKFAVLSDVFPNLSFSIRGEKELPNPVVSTRLSFLADFTQQEDGEFGVNLAGCANLKSERWGNLAFKADTTGSIVCCADPSIFENTLLGHASISFVPNRKGLYQTSYSFNITCFSGLDHKAGSFFDTVSDYFSVIKSHFQVQPQQPQKFSFFRKSHL</sequence>
<keyword evidence="2" id="KW-1185">Reference proteome</keyword>